<dbReference type="Pfam" id="PF07714">
    <property type="entry name" value="PK_Tyr_Ser-Thr"/>
    <property type="match status" value="1"/>
</dbReference>
<dbReference type="SUPFAM" id="SSF48726">
    <property type="entry name" value="Immunoglobulin"/>
    <property type="match status" value="2"/>
</dbReference>
<evidence type="ECO:0000256" key="9">
    <source>
        <dbReference type="SAM" id="MobiDB-lite"/>
    </source>
</evidence>
<organism evidence="13 14">
    <name type="scientific">Holothuria leucospilota</name>
    <name type="common">Black long sea cucumber</name>
    <name type="synonym">Mertensiothuria leucospilota</name>
    <dbReference type="NCBI Taxonomy" id="206669"/>
    <lineage>
        <taxon>Eukaryota</taxon>
        <taxon>Metazoa</taxon>
        <taxon>Echinodermata</taxon>
        <taxon>Eleutherozoa</taxon>
        <taxon>Echinozoa</taxon>
        <taxon>Holothuroidea</taxon>
        <taxon>Aspidochirotacea</taxon>
        <taxon>Aspidochirotida</taxon>
        <taxon>Holothuriidae</taxon>
        <taxon>Holothuria</taxon>
    </lineage>
</organism>
<dbReference type="AlphaFoldDB" id="A0A9Q1CNP6"/>
<evidence type="ECO:0000256" key="1">
    <source>
        <dbReference type="ARBA" id="ARBA00004167"/>
    </source>
</evidence>
<feature type="transmembrane region" description="Helical" evidence="10">
    <location>
        <begin position="329"/>
        <end position="351"/>
    </location>
</feature>
<evidence type="ECO:0000256" key="5">
    <source>
        <dbReference type="ARBA" id="ARBA00022989"/>
    </source>
</evidence>
<evidence type="ECO:0000256" key="6">
    <source>
        <dbReference type="ARBA" id="ARBA00023136"/>
    </source>
</evidence>
<evidence type="ECO:0000256" key="8">
    <source>
        <dbReference type="ARBA" id="ARBA00023180"/>
    </source>
</evidence>
<dbReference type="GO" id="GO:0005524">
    <property type="term" value="F:ATP binding"/>
    <property type="evidence" value="ECO:0007669"/>
    <property type="project" value="UniProtKB-KW"/>
</dbReference>
<keyword evidence="4" id="KW-0067">ATP-binding</keyword>
<protein>
    <submittedName>
        <fullName evidence="13">Tyrosine-protein kinase TXK</fullName>
    </submittedName>
</protein>
<feature type="domain" description="Protein kinase" evidence="11">
    <location>
        <begin position="433"/>
        <end position="652"/>
    </location>
</feature>
<dbReference type="PROSITE" id="PS50835">
    <property type="entry name" value="IG_LIKE"/>
    <property type="match status" value="2"/>
</dbReference>
<evidence type="ECO:0000259" key="12">
    <source>
        <dbReference type="PROSITE" id="PS50835"/>
    </source>
</evidence>
<keyword evidence="13" id="KW-0808">Transferase</keyword>
<keyword evidence="14" id="KW-1185">Reference proteome</keyword>
<proteinExistence type="predicted"/>
<dbReference type="InterPro" id="IPR007110">
    <property type="entry name" value="Ig-like_dom"/>
</dbReference>
<dbReference type="InterPro" id="IPR013783">
    <property type="entry name" value="Ig-like_fold"/>
</dbReference>
<evidence type="ECO:0000313" key="13">
    <source>
        <dbReference type="EMBL" id="KAJ8048573.1"/>
    </source>
</evidence>
<feature type="region of interest" description="Disordered" evidence="9">
    <location>
        <begin position="387"/>
        <end position="406"/>
    </location>
</feature>
<keyword evidence="2 10" id="KW-0812">Transmembrane</keyword>
<dbReference type="InterPro" id="IPR036179">
    <property type="entry name" value="Ig-like_dom_sf"/>
</dbReference>
<dbReference type="InterPro" id="IPR013162">
    <property type="entry name" value="CD80_C2-set"/>
</dbReference>
<dbReference type="InterPro" id="IPR050198">
    <property type="entry name" value="Non-receptor_tyrosine_kinases"/>
</dbReference>
<keyword evidence="5 10" id="KW-1133">Transmembrane helix</keyword>
<evidence type="ECO:0000256" key="7">
    <source>
        <dbReference type="ARBA" id="ARBA00023157"/>
    </source>
</evidence>
<dbReference type="GO" id="GO:0004713">
    <property type="term" value="F:protein tyrosine kinase activity"/>
    <property type="evidence" value="ECO:0007669"/>
    <property type="project" value="InterPro"/>
</dbReference>
<dbReference type="GO" id="GO:0016020">
    <property type="term" value="C:membrane"/>
    <property type="evidence" value="ECO:0007669"/>
    <property type="project" value="UniProtKB-SubCell"/>
</dbReference>
<evidence type="ECO:0000313" key="14">
    <source>
        <dbReference type="Proteomes" id="UP001152320"/>
    </source>
</evidence>
<dbReference type="OrthoDB" id="5782147at2759"/>
<keyword evidence="7" id="KW-1015">Disulfide bond</keyword>
<feature type="domain" description="Ig-like" evidence="12">
    <location>
        <begin position="216"/>
        <end position="298"/>
    </location>
</feature>
<keyword evidence="8" id="KW-0325">Glycoprotein</keyword>
<dbReference type="InterPro" id="IPR000719">
    <property type="entry name" value="Prot_kinase_dom"/>
</dbReference>
<keyword evidence="13" id="KW-0418">Kinase</keyword>
<dbReference type="InterPro" id="IPR020635">
    <property type="entry name" value="Tyr_kinase_cat_dom"/>
</dbReference>
<comment type="subcellular location">
    <subcellularLocation>
        <location evidence="1">Membrane</location>
        <topology evidence="1">Single-pass membrane protein</topology>
    </subcellularLocation>
</comment>
<dbReference type="InterPro" id="IPR011009">
    <property type="entry name" value="Kinase-like_dom_sf"/>
</dbReference>
<evidence type="ECO:0000256" key="2">
    <source>
        <dbReference type="ARBA" id="ARBA00022692"/>
    </source>
</evidence>
<dbReference type="Gene3D" id="2.60.40.10">
    <property type="entry name" value="Immunoglobulins"/>
    <property type="match status" value="2"/>
</dbReference>
<keyword evidence="6 10" id="KW-0472">Membrane</keyword>
<evidence type="ECO:0000256" key="10">
    <source>
        <dbReference type="SAM" id="Phobius"/>
    </source>
</evidence>
<comment type="caution">
    <text evidence="13">The sequence shown here is derived from an EMBL/GenBank/DDBJ whole genome shotgun (WGS) entry which is preliminary data.</text>
</comment>
<dbReference type="InterPro" id="IPR001245">
    <property type="entry name" value="Ser-Thr/Tyr_kinase_cat_dom"/>
</dbReference>
<sequence>METNAVDNLTAVTVEADTTVIFVCHAAGARPPVGLSWMVDGENRHLGVINFTVTEGGEFGGKQLYDSISTITIKLRRIHGILTCRSRSKSGRGDREIELPYKTFVLPDLHISINGVRIANNITVLAEQLVRFVCNASASRPKSHILWYVNDIPMEKFEGTNKSDWYFERGEALHDTVSAVWYQPKEYTGSITCASHVELIGGIVEVHARYLTYAVPEMYFTINGYKWRNMSAFNVTSGTFITVRCHADGARPLVKLIWELDRKSVNTSSITARNEDNGTFNISTVLKLHPSKQESIVCLTSGLFGHEIHIIAFISVTAKDISAEHQYDIWKIVCVMFVLSLIVAPLSLFIAKKLCERRASKSLHQIKTKRNINTDGSTGLYERKLPKRSLKGSELPEIPESSDYCPFPEDEHDSYFELKNELSKCRLFKAKDMCLIHSMNSGNLVSRWVGTISLPNHHKKCAVFSTVVDIVNRGEIHWDNFVKRVQDIPKHNNLVKLEGICINQANLYMVHEHLTCSSLECLLTSNQSTQSENETLWNAEIASYLIDILEGLRILHSFGFLHPGLSTKKVLVTDAGNCKLYDFLLPEDAQSKVKLIKSKKICSINELPPEALQRNEYTQASDVWCVAVMLWNLISQGRQRHAHLSCNLNIEY</sequence>
<dbReference type="SUPFAM" id="SSF56112">
    <property type="entry name" value="Protein kinase-like (PK-like)"/>
    <property type="match status" value="1"/>
</dbReference>
<dbReference type="EMBL" id="JAIZAY010000001">
    <property type="protein sequence ID" value="KAJ8048573.1"/>
    <property type="molecule type" value="Genomic_DNA"/>
</dbReference>
<name>A0A9Q1CNP6_HOLLE</name>
<dbReference type="PROSITE" id="PS50011">
    <property type="entry name" value="PROTEIN_KINASE_DOM"/>
    <property type="match status" value="1"/>
</dbReference>
<evidence type="ECO:0000259" key="11">
    <source>
        <dbReference type="PROSITE" id="PS50011"/>
    </source>
</evidence>
<evidence type="ECO:0000256" key="4">
    <source>
        <dbReference type="ARBA" id="ARBA00022840"/>
    </source>
</evidence>
<feature type="domain" description="Ig-like" evidence="12">
    <location>
        <begin position="1"/>
        <end position="100"/>
    </location>
</feature>
<dbReference type="Pfam" id="PF08205">
    <property type="entry name" value="C2-set_2"/>
    <property type="match status" value="2"/>
</dbReference>
<dbReference type="PANTHER" id="PTHR24418">
    <property type="entry name" value="TYROSINE-PROTEIN KINASE"/>
    <property type="match status" value="1"/>
</dbReference>
<keyword evidence="3" id="KW-0547">Nucleotide-binding</keyword>
<evidence type="ECO:0000256" key="3">
    <source>
        <dbReference type="ARBA" id="ARBA00022741"/>
    </source>
</evidence>
<dbReference type="Gene3D" id="1.10.510.10">
    <property type="entry name" value="Transferase(Phosphotransferase) domain 1"/>
    <property type="match status" value="1"/>
</dbReference>
<dbReference type="SMART" id="SM00219">
    <property type="entry name" value="TyrKc"/>
    <property type="match status" value="1"/>
</dbReference>
<gene>
    <name evidence="13" type="ORF">HOLleu_00939</name>
</gene>
<accession>A0A9Q1CNP6</accession>
<dbReference type="Proteomes" id="UP001152320">
    <property type="component" value="Chromosome 1"/>
</dbReference>
<reference evidence="13" key="1">
    <citation type="submission" date="2021-10" db="EMBL/GenBank/DDBJ databases">
        <title>Tropical sea cucumber genome reveals ecological adaptation and Cuvierian tubules defense mechanism.</title>
        <authorList>
            <person name="Chen T."/>
        </authorList>
    </citation>
    <scope>NUCLEOTIDE SEQUENCE</scope>
    <source>
        <strain evidence="13">Nanhai2018</strain>
        <tissue evidence="13">Muscle</tissue>
    </source>
</reference>